<accession>A0ABQ7CS15</accession>
<name>A0ABQ7CS15_BRACR</name>
<dbReference type="Proteomes" id="UP000266723">
    <property type="component" value="Unassembled WGS sequence"/>
</dbReference>
<organism evidence="4 5">
    <name type="scientific">Brassica cretica</name>
    <name type="common">Mustard</name>
    <dbReference type="NCBI Taxonomy" id="69181"/>
    <lineage>
        <taxon>Eukaryota</taxon>
        <taxon>Viridiplantae</taxon>
        <taxon>Streptophyta</taxon>
        <taxon>Embryophyta</taxon>
        <taxon>Tracheophyta</taxon>
        <taxon>Spermatophyta</taxon>
        <taxon>Magnoliopsida</taxon>
        <taxon>eudicotyledons</taxon>
        <taxon>Gunneridae</taxon>
        <taxon>Pentapetalae</taxon>
        <taxon>rosids</taxon>
        <taxon>malvids</taxon>
        <taxon>Brassicales</taxon>
        <taxon>Brassicaceae</taxon>
        <taxon>Brassiceae</taxon>
        <taxon>Brassica</taxon>
    </lineage>
</organism>
<sequence length="255" mass="28230">MESRPSGPVVLTAEEKAVLNEGIGLILSRWTAMRAAVDNGWGGRDSHLKAERTVSNVLDCFIRLKDPTMGFDGLADILESGLNELNTVADDGSLEEVTETLLDLYYECLEGNYQRVEKLRVTSSQTSAKVVKVCNCIFSDILFCFILCIYESEGVDSPILKLIFGDCESISNYLNEAFLVLQVSNGNDEDEDDEESDDEDDDEDTHMSNDQSTDMMVDADEDCSNGKPEAMPVDEPKADDGWTVVPSRKNKGKRN</sequence>
<evidence type="ECO:0000256" key="1">
    <source>
        <dbReference type="ARBA" id="ARBA00006524"/>
    </source>
</evidence>
<dbReference type="InterPro" id="IPR019398">
    <property type="entry name" value="Pre-rRNA_process_TSR2"/>
</dbReference>
<evidence type="ECO:0008006" key="6">
    <source>
        <dbReference type="Google" id="ProtNLM"/>
    </source>
</evidence>
<keyword evidence="2" id="KW-0698">rRNA processing</keyword>
<evidence type="ECO:0000256" key="3">
    <source>
        <dbReference type="SAM" id="MobiDB-lite"/>
    </source>
</evidence>
<feature type="region of interest" description="Disordered" evidence="3">
    <location>
        <begin position="186"/>
        <end position="255"/>
    </location>
</feature>
<proteinExistence type="inferred from homology"/>
<gene>
    <name evidence="4" type="ORF">DY000_02011201</name>
</gene>
<evidence type="ECO:0000256" key="2">
    <source>
        <dbReference type="ARBA" id="ARBA00022552"/>
    </source>
</evidence>
<protein>
    <recommendedName>
        <fullName evidence="6">Pre-rRNA-processing protein TSR2 homolog</fullName>
    </recommendedName>
</protein>
<comment type="caution">
    <text evidence="4">The sequence shown here is derived from an EMBL/GenBank/DDBJ whole genome shotgun (WGS) entry which is preliminary data.</text>
</comment>
<comment type="similarity">
    <text evidence="1">Belongs to the TSR2 family.</text>
</comment>
<dbReference type="PANTHER" id="PTHR21250">
    <property type="entry name" value="PRE-RRNA-PROCESSING PROTEIN TSR2 HOMOLOG"/>
    <property type="match status" value="1"/>
</dbReference>
<evidence type="ECO:0000313" key="4">
    <source>
        <dbReference type="EMBL" id="KAF3561634.1"/>
    </source>
</evidence>
<feature type="compositionally biased region" description="Acidic residues" evidence="3">
    <location>
        <begin position="187"/>
        <end position="204"/>
    </location>
</feature>
<evidence type="ECO:0000313" key="5">
    <source>
        <dbReference type="Proteomes" id="UP000266723"/>
    </source>
</evidence>
<dbReference type="EMBL" id="QGKV02000759">
    <property type="protein sequence ID" value="KAF3561634.1"/>
    <property type="molecule type" value="Genomic_DNA"/>
</dbReference>
<keyword evidence="5" id="KW-1185">Reference proteome</keyword>
<reference evidence="4 5" key="1">
    <citation type="journal article" date="2020" name="BMC Genomics">
        <title>Intraspecific diversification of the crop wild relative Brassica cretica Lam. using demographic model selection.</title>
        <authorList>
            <person name="Kioukis A."/>
            <person name="Michalopoulou V.A."/>
            <person name="Briers L."/>
            <person name="Pirintsos S."/>
            <person name="Studholme D.J."/>
            <person name="Pavlidis P."/>
            <person name="Sarris P.F."/>
        </authorList>
    </citation>
    <scope>NUCLEOTIDE SEQUENCE [LARGE SCALE GENOMIC DNA]</scope>
    <source>
        <strain evidence="5">cv. PFS-1207/04</strain>
    </source>
</reference>
<dbReference type="Pfam" id="PF10273">
    <property type="entry name" value="WGG"/>
    <property type="match status" value="1"/>
</dbReference>